<dbReference type="KEGG" id="noj:EJ995_11620"/>
<reference evidence="1 2" key="1">
    <citation type="submission" date="2018-12" db="EMBL/GenBank/DDBJ databases">
        <title>Complete genome of Nonlabens sp. MJ115.</title>
        <authorList>
            <person name="Choi H.S."/>
            <person name="Jung J."/>
        </authorList>
    </citation>
    <scope>NUCLEOTIDE SEQUENCE [LARGE SCALE GENOMIC DNA]</scope>
    <source>
        <strain evidence="1 2">MJ115</strain>
    </source>
</reference>
<accession>A0A3S9N0E1</accession>
<name>A0A3S9N0E1_9FLAO</name>
<organism evidence="1 2">
    <name type="scientific">Nonlabens ponticola</name>
    <dbReference type="NCBI Taxonomy" id="2496866"/>
    <lineage>
        <taxon>Bacteria</taxon>
        <taxon>Pseudomonadati</taxon>
        <taxon>Bacteroidota</taxon>
        <taxon>Flavobacteriia</taxon>
        <taxon>Flavobacteriales</taxon>
        <taxon>Flavobacteriaceae</taxon>
        <taxon>Nonlabens</taxon>
    </lineage>
</organism>
<dbReference type="Proteomes" id="UP000279600">
    <property type="component" value="Chromosome"/>
</dbReference>
<dbReference type="RefSeq" id="WP_126448559.1">
    <property type="nucleotide sequence ID" value="NZ_CP034549.1"/>
</dbReference>
<protein>
    <submittedName>
        <fullName evidence="1">Uncharacterized protein</fullName>
    </submittedName>
</protein>
<evidence type="ECO:0000313" key="1">
    <source>
        <dbReference type="EMBL" id="AZQ44844.1"/>
    </source>
</evidence>
<dbReference type="OrthoDB" id="1435203at2"/>
<proteinExistence type="predicted"/>
<dbReference type="AlphaFoldDB" id="A0A3S9N0E1"/>
<evidence type="ECO:0000313" key="2">
    <source>
        <dbReference type="Proteomes" id="UP000279600"/>
    </source>
</evidence>
<sequence>METRAIKSELTKFVKNTMGSKNPRFNGWYAGITNNEKRRKAEHSVRNGKILHWKCINAGTMMKANEVEAFFSDKGTLNMKQPQGANIASKWVYIFKLAPKPRGMNGLAGPLDSKSVYDYIFGE</sequence>
<gene>
    <name evidence="1" type="ORF">EJ995_11620</name>
</gene>
<dbReference type="EMBL" id="CP034549">
    <property type="protein sequence ID" value="AZQ44844.1"/>
    <property type="molecule type" value="Genomic_DNA"/>
</dbReference>
<keyword evidence="2" id="KW-1185">Reference proteome</keyword>